<organism evidence="7 8">
    <name type="scientific">Chitinimonas lacunae</name>
    <dbReference type="NCBI Taxonomy" id="1963018"/>
    <lineage>
        <taxon>Bacteria</taxon>
        <taxon>Pseudomonadati</taxon>
        <taxon>Pseudomonadota</taxon>
        <taxon>Betaproteobacteria</taxon>
        <taxon>Neisseriales</taxon>
        <taxon>Chitinibacteraceae</taxon>
        <taxon>Chitinimonas</taxon>
    </lineage>
</organism>
<comment type="similarity">
    <text evidence="1">Belongs to the EcnA/EcnB lipoprotein family.</text>
</comment>
<dbReference type="Proteomes" id="UP001595791">
    <property type="component" value="Unassembled WGS sequence"/>
</dbReference>
<evidence type="ECO:0000256" key="1">
    <source>
        <dbReference type="ARBA" id="ARBA00010296"/>
    </source>
</evidence>
<sequence>MDWTKRCRLLLIALALCATGCNTLRGIGQDIKKGGEAIENAARRG</sequence>
<keyword evidence="5" id="KW-0564">Palmitate</keyword>
<comment type="caution">
    <text evidence="7">The sequence shown here is derived from an EMBL/GenBank/DDBJ whole genome shotgun (WGS) entry which is preliminary data.</text>
</comment>
<name>A0ABV8MLP0_9NEIS</name>
<gene>
    <name evidence="7" type="ORF">ACFOW7_02410</name>
</gene>
<proteinExistence type="inferred from homology"/>
<reference evidence="8" key="1">
    <citation type="journal article" date="2019" name="Int. J. Syst. Evol. Microbiol.">
        <title>The Global Catalogue of Microorganisms (GCM) 10K type strain sequencing project: providing services to taxonomists for standard genome sequencing and annotation.</title>
        <authorList>
            <consortium name="The Broad Institute Genomics Platform"/>
            <consortium name="The Broad Institute Genome Sequencing Center for Infectious Disease"/>
            <person name="Wu L."/>
            <person name="Ma J."/>
        </authorList>
    </citation>
    <scope>NUCLEOTIDE SEQUENCE [LARGE SCALE GENOMIC DNA]</scope>
    <source>
        <strain evidence="8">LMG 29894</strain>
    </source>
</reference>
<evidence type="ECO:0000256" key="4">
    <source>
        <dbReference type="ARBA" id="ARBA00023136"/>
    </source>
</evidence>
<keyword evidence="8" id="KW-1185">Reference proteome</keyword>
<protein>
    <submittedName>
        <fullName evidence="7">Entericidin A/B family lipoprotein</fullName>
    </submittedName>
</protein>
<keyword evidence="6 7" id="KW-0449">Lipoprotein</keyword>
<evidence type="ECO:0000256" key="6">
    <source>
        <dbReference type="ARBA" id="ARBA00023288"/>
    </source>
</evidence>
<accession>A0ABV8MLP0</accession>
<evidence type="ECO:0000256" key="3">
    <source>
        <dbReference type="ARBA" id="ARBA00022729"/>
    </source>
</evidence>
<dbReference type="Pfam" id="PF08085">
    <property type="entry name" value="Entericidin"/>
    <property type="match status" value="1"/>
</dbReference>
<dbReference type="InterPro" id="IPR012556">
    <property type="entry name" value="Entericidin"/>
</dbReference>
<evidence type="ECO:0000313" key="8">
    <source>
        <dbReference type="Proteomes" id="UP001595791"/>
    </source>
</evidence>
<evidence type="ECO:0000256" key="2">
    <source>
        <dbReference type="ARBA" id="ARBA00022475"/>
    </source>
</evidence>
<evidence type="ECO:0000313" key="7">
    <source>
        <dbReference type="EMBL" id="MFC4158204.1"/>
    </source>
</evidence>
<evidence type="ECO:0000256" key="5">
    <source>
        <dbReference type="ARBA" id="ARBA00023139"/>
    </source>
</evidence>
<keyword evidence="4" id="KW-0472">Membrane</keyword>
<keyword evidence="2" id="KW-1003">Cell membrane</keyword>
<dbReference type="RefSeq" id="WP_378160628.1">
    <property type="nucleotide sequence ID" value="NZ_JBHSBU010000001.1"/>
</dbReference>
<dbReference type="EMBL" id="JBHSBU010000001">
    <property type="protein sequence ID" value="MFC4158204.1"/>
    <property type="molecule type" value="Genomic_DNA"/>
</dbReference>
<keyword evidence="3" id="KW-0732">Signal</keyword>